<name>A0A2P6TE13_CHLSO</name>
<dbReference type="Proteomes" id="UP000239899">
    <property type="component" value="Unassembled WGS sequence"/>
</dbReference>
<feature type="region of interest" description="Disordered" evidence="1">
    <location>
        <begin position="12"/>
        <end position="35"/>
    </location>
</feature>
<proteinExistence type="predicted"/>
<evidence type="ECO:0000313" key="2">
    <source>
        <dbReference type="EMBL" id="PRW20881.1"/>
    </source>
</evidence>
<comment type="caution">
    <text evidence="2">The sequence shown here is derived from an EMBL/GenBank/DDBJ whole genome shotgun (WGS) entry which is preliminary data.</text>
</comment>
<organism evidence="2 3">
    <name type="scientific">Chlorella sorokiniana</name>
    <name type="common">Freshwater green alga</name>
    <dbReference type="NCBI Taxonomy" id="3076"/>
    <lineage>
        <taxon>Eukaryota</taxon>
        <taxon>Viridiplantae</taxon>
        <taxon>Chlorophyta</taxon>
        <taxon>core chlorophytes</taxon>
        <taxon>Trebouxiophyceae</taxon>
        <taxon>Chlorellales</taxon>
        <taxon>Chlorellaceae</taxon>
        <taxon>Chlorella clade</taxon>
        <taxon>Chlorella</taxon>
    </lineage>
</organism>
<dbReference type="EMBL" id="LHPG02000021">
    <property type="protein sequence ID" value="PRW20881.1"/>
    <property type="molecule type" value="Genomic_DNA"/>
</dbReference>
<sequence length="347" mass="37373">MHQEVFQFDLPAGYGRSTRPRSGGSSSGSSGSGGGAAHAPAGAALGLAVLTSDPLLDLVYRSGMVTLRDLRALLCCTKSEAIRGVAQERARRHLSAAAGELRAMRGAFELCAARVRGVALDAEMRLLQLGVPMLTVHPELSSPLREGEASHHALYAGLTSLNTVLRAATHPAAWAEQPASIWDALATSAGISMRPQLVLMLSALLPVEARLSYLGLRHAAYAAPGVCDLGGLVKSVLLRMMLQPYGPQDLRRLTKQLKQVAPRMSPFSFWLLRQCAAGSGTASLTLAQQQAARAGAEKELGARIDRLFAEAQEQVLYSPRPWIEWLHRLPTTHLVAFYMKYLCDAFQ</sequence>
<accession>A0A2P6TE13</accession>
<evidence type="ECO:0000256" key="1">
    <source>
        <dbReference type="SAM" id="MobiDB-lite"/>
    </source>
</evidence>
<dbReference type="AlphaFoldDB" id="A0A2P6TE13"/>
<keyword evidence="3" id="KW-1185">Reference proteome</keyword>
<protein>
    <submittedName>
        <fullName evidence="2">Uncharacterized protein</fullName>
    </submittedName>
</protein>
<dbReference type="OrthoDB" id="512063at2759"/>
<evidence type="ECO:0000313" key="3">
    <source>
        <dbReference type="Proteomes" id="UP000239899"/>
    </source>
</evidence>
<reference evidence="2 3" key="1">
    <citation type="journal article" date="2018" name="Plant J.">
        <title>Genome sequences of Chlorella sorokiniana UTEX 1602 and Micractinium conductrix SAG 241.80: implications to maltose excretion by a green alga.</title>
        <authorList>
            <person name="Arriola M.B."/>
            <person name="Velmurugan N."/>
            <person name="Zhang Y."/>
            <person name="Plunkett M.H."/>
            <person name="Hondzo H."/>
            <person name="Barney B.M."/>
        </authorList>
    </citation>
    <scope>NUCLEOTIDE SEQUENCE [LARGE SCALE GENOMIC DNA]</scope>
    <source>
        <strain evidence="3">UTEX 1602</strain>
    </source>
</reference>
<gene>
    <name evidence="2" type="ORF">C2E21_8558</name>
</gene>